<evidence type="ECO:0000313" key="2">
    <source>
        <dbReference type="Proteomes" id="UP000887159"/>
    </source>
</evidence>
<name>A0A8X6RBP5_TRICX</name>
<accession>A0A8X6RBP5</accession>
<keyword evidence="2" id="KW-1185">Reference proteome</keyword>
<protein>
    <submittedName>
        <fullName evidence="1">Uncharacterized protein</fullName>
    </submittedName>
</protein>
<organism evidence="1 2">
    <name type="scientific">Trichonephila clavipes</name>
    <name type="common">Golden silk orbweaver</name>
    <name type="synonym">Nephila clavipes</name>
    <dbReference type="NCBI Taxonomy" id="2585209"/>
    <lineage>
        <taxon>Eukaryota</taxon>
        <taxon>Metazoa</taxon>
        <taxon>Ecdysozoa</taxon>
        <taxon>Arthropoda</taxon>
        <taxon>Chelicerata</taxon>
        <taxon>Arachnida</taxon>
        <taxon>Araneae</taxon>
        <taxon>Araneomorphae</taxon>
        <taxon>Entelegynae</taxon>
        <taxon>Araneoidea</taxon>
        <taxon>Nephilidae</taxon>
        <taxon>Trichonephila</taxon>
    </lineage>
</organism>
<sequence length="108" mass="12385">MSTKLAWELNTGSFSRQTYHLTEASAHAPQRLRSRKLRWAHRRAASSFVWLVDGEERWAASDLQPHGVLPQNWGGTQKNRTVTCTVLKTKADDRRKNLALSRVEFRGP</sequence>
<dbReference type="AlphaFoldDB" id="A0A8X6RBP5"/>
<reference evidence="1" key="1">
    <citation type="submission" date="2020-08" db="EMBL/GenBank/DDBJ databases">
        <title>Multicomponent nature underlies the extraordinary mechanical properties of spider dragline silk.</title>
        <authorList>
            <person name="Kono N."/>
            <person name="Nakamura H."/>
            <person name="Mori M."/>
            <person name="Yoshida Y."/>
            <person name="Ohtoshi R."/>
            <person name="Malay A.D."/>
            <person name="Moran D.A.P."/>
            <person name="Tomita M."/>
            <person name="Numata K."/>
            <person name="Arakawa K."/>
        </authorList>
    </citation>
    <scope>NUCLEOTIDE SEQUENCE</scope>
</reference>
<dbReference type="EMBL" id="BMAU01021013">
    <property type="protein sequence ID" value="GFX86682.1"/>
    <property type="molecule type" value="Genomic_DNA"/>
</dbReference>
<proteinExistence type="predicted"/>
<evidence type="ECO:0000313" key="1">
    <source>
        <dbReference type="EMBL" id="GFX86682.1"/>
    </source>
</evidence>
<gene>
    <name evidence="1" type="ORF">TNCV_1408801</name>
</gene>
<dbReference type="Proteomes" id="UP000887159">
    <property type="component" value="Unassembled WGS sequence"/>
</dbReference>
<comment type="caution">
    <text evidence="1">The sequence shown here is derived from an EMBL/GenBank/DDBJ whole genome shotgun (WGS) entry which is preliminary data.</text>
</comment>